<proteinExistence type="predicted"/>
<sequence>MMKKSMYCFSIARTFAAMFILCSTPVSAQYASARRIAIANTIRPTAHQRTGKALPAWALQVNPLGLLQFGPIVQAEFKISDQGHYLAPHVRLPYFGVLYHVTTIDGDDDVTVSPGALGLGIGYKKLFANAIGAWYIGGAIDYSFGKSESDGRVKWDNEFSDLNLMANGGWRWRNPDSRFVFGVGAFLGPSIALKDDTTYTDGRVEDERESSFLAMLELTLGWEY</sequence>
<name>A0AAP2GPC1_9BACT</name>
<evidence type="ECO:0000313" key="2">
    <source>
        <dbReference type="EMBL" id="MBT1708476.1"/>
    </source>
</evidence>
<dbReference type="EMBL" id="JAHESE010000006">
    <property type="protein sequence ID" value="MBT1708476.1"/>
    <property type="molecule type" value="Genomic_DNA"/>
</dbReference>
<protein>
    <recommendedName>
        <fullName evidence="4">Outer membrane protein beta-barrel domain-containing protein</fullName>
    </recommendedName>
</protein>
<evidence type="ECO:0000313" key="3">
    <source>
        <dbReference type="Proteomes" id="UP001319080"/>
    </source>
</evidence>
<keyword evidence="3" id="KW-1185">Reference proteome</keyword>
<keyword evidence="1" id="KW-0732">Signal</keyword>
<accession>A0AAP2GPC1</accession>
<evidence type="ECO:0008006" key="4">
    <source>
        <dbReference type="Google" id="ProtNLM"/>
    </source>
</evidence>
<organism evidence="2 3">
    <name type="scientific">Dawidia cretensis</name>
    <dbReference type="NCBI Taxonomy" id="2782350"/>
    <lineage>
        <taxon>Bacteria</taxon>
        <taxon>Pseudomonadati</taxon>
        <taxon>Bacteroidota</taxon>
        <taxon>Cytophagia</taxon>
        <taxon>Cytophagales</taxon>
        <taxon>Chryseotaleaceae</taxon>
        <taxon>Dawidia</taxon>
    </lineage>
</organism>
<feature type="chain" id="PRO_5042903674" description="Outer membrane protein beta-barrel domain-containing protein" evidence="1">
    <location>
        <begin position="29"/>
        <end position="224"/>
    </location>
</feature>
<dbReference type="RefSeq" id="WP_254084067.1">
    <property type="nucleotide sequence ID" value="NZ_JAHESE010000006.1"/>
</dbReference>
<gene>
    <name evidence="2" type="ORF">KK062_09585</name>
</gene>
<feature type="signal peptide" evidence="1">
    <location>
        <begin position="1"/>
        <end position="28"/>
    </location>
</feature>
<comment type="caution">
    <text evidence="2">The sequence shown here is derived from an EMBL/GenBank/DDBJ whole genome shotgun (WGS) entry which is preliminary data.</text>
</comment>
<dbReference type="Proteomes" id="UP001319080">
    <property type="component" value="Unassembled WGS sequence"/>
</dbReference>
<reference evidence="2 3" key="1">
    <citation type="submission" date="2021-05" db="EMBL/GenBank/DDBJ databases">
        <title>A Polyphasic approach of four new species of the genus Ohtaekwangia: Ohtaekwangia histidinii sp. nov., Ohtaekwangia cretensis sp. nov., Ohtaekwangia indiensis sp. nov., Ohtaekwangia reichenbachii sp. nov. from diverse environment.</title>
        <authorList>
            <person name="Octaviana S."/>
        </authorList>
    </citation>
    <scope>NUCLEOTIDE SEQUENCE [LARGE SCALE GENOMIC DNA]</scope>
    <source>
        <strain evidence="2 3">PWU5</strain>
    </source>
</reference>
<dbReference type="AlphaFoldDB" id="A0AAP2GPC1"/>
<evidence type="ECO:0000256" key="1">
    <source>
        <dbReference type="SAM" id="SignalP"/>
    </source>
</evidence>